<dbReference type="AlphaFoldDB" id="Q4L9G9"/>
<dbReference type="Pfam" id="PF00534">
    <property type="entry name" value="Glycos_transf_1"/>
    <property type="match status" value="1"/>
</dbReference>
<dbReference type="InterPro" id="IPR001296">
    <property type="entry name" value="Glyco_trans_1"/>
</dbReference>
<proteinExistence type="predicted"/>
<dbReference type="PANTHER" id="PTHR46401">
    <property type="entry name" value="GLYCOSYLTRANSFERASE WBBK-RELATED"/>
    <property type="match status" value="1"/>
</dbReference>
<evidence type="ECO:0000313" key="4">
    <source>
        <dbReference type="Proteomes" id="UP000000543"/>
    </source>
</evidence>
<organism evidence="3 4">
    <name type="scientific">Staphylococcus haemolyticus (strain JCSC1435)</name>
    <dbReference type="NCBI Taxonomy" id="279808"/>
    <lineage>
        <taxon>Bacteria</taxon>
        <taxon>Bacillati</taxon>
        <taxon>Bacillota</taxon>
        <taxon>Bacilli</taxon>
        <taxon>Bacillales</taxon>
        <taxon>Staphylococcaceae</taxon>
        <taxon>Staphylococcus</taxon>
    </lineage>
</organism>
<dbReference type="Gene3D" id="3.40.50.2000">
    <property type="entry name" value="Glycogen Phosphorylase B"/>
    <property type="match status" value="1"/>
</dbReference>
<gene>
    <name evidence="3" type="primary">capJ</name>
    <name evidence="3" type="ordered locus">SH0397</name>
</gene>
<dbReference type="EMBL" id="AP006716">
    <property type="protein sequence ID" value="BAE03706.1"/>
    <property type="molecule type" value="Genomic_DNA"/>
</dbReference>
<evidence type="ECO:0000313" key="3">
    <source>
        <dbReference type="EMBL" id="BAE03706.1"/>
    </source>
</evidence>
<dbReference type="OrthoDB" id="9775208at2"/>
<dbReference type="GO" id="GO:0016757">
    <property type="term" value="F:glycosyltransferase activity"/>
    <property type="evidence" value="ECO:0007669"/>
    <property type="project" value="InterPro"/>
</dbReference>
<protein>
    <submittedName>
        <fullName evidence="3">CapJ protein</fullName>
    </submittedName>
</protein>
<dbReference type="RefSeq" id="WP_011274723.1">
    <property type="nucleotide sequence ID" value="NC_007168.1"/>
</dbReference>
<accession>Q4L9G9</accession>
<dbReference type="PANTHER" id="PTHR46401:SF2">
    <property type="entry name" value="GLYCOSYLTRANSFERASE WBBK-RELATED"/>
    <property type="match status" value="1"/>
</dbReference>
<name>Q4L9G9_STAHJ</name>
<dbReference type="Proteomes" id="UP000000543">
    <property type="component" value="Chromosome"/>
</dbReference>
<evidence type="ECO:0000259" key="2">
    <source>
        <dbReference type="Pfam" id="PF00534"/>
    </source>
</evidence>
<dbReference type="GO" id="GO:0009103">
    <property type="term" value="P:lipopolysaccharide biosynthetic process"/>
    <property type="evidence" value="ECO:0007669"/>
    <property type="project" value="TreeGrafter"/>
</dbReference>
<keyword evidence="1" id="KW-0808">Transferase</keyword>
<dbReference type="eggNOG" id="COG0438">
    <property type="taxonomic scope" value="Bacteria"/>
</dbReference>
<dbReference type="HOGENOM" id="CLU_066447_0_0_9"/>
<evidence type="ECO:0000256" key="1">
    <source>
        <dbReference type="ARBA" id="ARBA00022679"/>
    </source>
</evidence>
<sequence>MDYVGKVGGASSISRQFYEDVKNDENNQWIFLTNKEYVSQKSNIKRILVNNANKTFLHRFYFETFKIPNIINNIKPDLVLSLQNLGVKPKQNQILYIHQALPFQNKLWELSNNPISLVKMLLMKYKLIKDIKKSNHIIVQTNYMKKLIEKYNNNIIVNLPNFNFASPQTHKDTKDFLYPTNAQKYKGLNYIVDFARILKKNKQNVYINLTLIGNENKYIENIRKIINKEQLAIRFIGRQNSDEMNELYKLNNLLFTSQVESLGLPLIEAAHYGCKIFAYETDVTKEVLKNYKFKVFFNKSNIESKYKEFLSFPPTTIGENINGLNINGILRTNHIIK</sequence>
<dbReference type="KEGG" id="sha:SH0397"/>
<dbReference type="CAZy" id="GT4">
    <property type="family name" value="Glycosyltransferase Family 4"/>
</dbReference>
<dbReference type="SUPFAM" id="SSF53756">
    <property type="entry name" value="UDP-Glycosyltransferase/glycogen phosphorylase"/>
    <property type="match status" value="1"/>
</dbReference>
<feature type="domain" description="Glycosyl transferase family 1" evidence="2">
    <location>
        <begin position="164"/>
        <end position="304"/>
    </location>
</feature>
<reference evidence="3 4" key="1">
    <citation type="journal article" date="2005" name="J. Bacteriol.">
        <title>Whole-genome sequencing of Staphylococcus haemolyticus uncovers the extreme plasticity of its genome and the evolution of human-colonizing staphylococcal species.</title>
        <authorList>
            <person name="Takeuchi F."/>
            <person name="Watanabe S."/>
            <person name="Baba T."/>
            <person name="Yuzawa H."/>
            <person name="Ito T."/>
            <person name="Morimoto Y."/>
            <person name="Kuroda M."/>
            <person name="Cui L."/>
            <person name="Takahashi M."/>
            <person name="Ankai A."/>
            <person name="Baba S."/>
            <person name="Fukui S."/>
            <person name="Lee J.C."/>
            <person name="Hiramatsu K."/>
        </authorList>
    </citation>
    <scope>NUCLEOTIDE SEQUENCE [LARGE SCALE GENOMIC DNA]</scope>
    <source>
        <strain evidence="3 4">JCSC1435</strain>
    </source>
</reference>